<accession>A0ABS0WXB8</accession>
<dbReference type="Proteomes" id="UP000623301">
    <property type="component" value="Unassembled WGS sequence"/>
</dbReference>
<protein>
    <submittedName>
        <fullName evidence="1">Uncharacterized protein</fullName>
    </submittedName>
</protein>
<keyword evidence="2" id="KW-1185">Reference proteome</keyword>
<comment type="caution">
    <text evidence="1">The sequence shown here is derived from an EMBL/GenBank/DDBJ whole genome shotgun (WGS) entry which is preliminary data.</text>
</comment>
<dbReference type="EMBL" id="JAEHFJ010000017">
    <property type="protein sequence ID" value="MBJ2176526.1"/>
    <property type="molecule type" value="Genomic_DNA"/>
</dbReference>
<organism evidence="1 2">
    <name type="scientific">Aureibaculum flavum</name>
    <dbReference type="NCBI Taxonomy" id="2795986"/>
    <lineage>
        <taxon>Bacteria</taxon>
        <taxon>Pseudomonadati</taxon>
        <taxon>Bacteroidota</taxon>
        <taxon>Flavobacteriia</taxon>
        <taxon>Flavobacteriales</taxon>
        <taxon>Flavobacteriaceae</taxon>
        <taxon>Aureibaculum</taxon>
    </lineage>
</organism>
<evidence type="ECO:0000313" key="1">
    <source>
        <dbReference type="EMBL" id="MBJ2176526.1"/>
    </source>
</evidence>
<evidence type="ECO:0000313" key="2">
    <source>
        <dbReference type="Proteomes" id="UP000623301"/>
    </source>
</evidence>
<gene>
    <name evidence="1" type="ORF">JBL43_19920</name>
</gene>
<name>A0ABS0WXB8_9FLAO</name>
<proteinExistence type="predicted"/>
<sequence length="131" mass="16011">MEFPILNISTEKWDEENLTDYIAFDKFIYTDKDSIFEELYKDKLFCDCNGKIFKAIKKAEMTEKWRNWLRFIPNIWKREVIFEPTNENLTVDELRNYLLNRISELRPTEFRVKWNKEITNAKTHLELIHGK</sequence>
<dbReference type="RefSeq" id="WP_198843112.1">
    <property type="nucleotide sequence ID" value="NZ_JAEHFJ010000017.1"/>
</dbReference>
<reference evidence="1 2" key="1">
    <citation type="submission" date="2020-12" db="EMBL/GenBank/DDBJ databases">
        <title>Aureibaculum luteum sp. nov. and Aureibaculum flavum sp. nov., novel members of the family Flavobacteriaceae isolated from Antarctic intertidal sediments.</title>
        <authorList>
            <person name="He X."/>
            <person name="Zhang X."/>
        </authorList>
    </citation>
    <scope>NUCLEOTIDE SEQUENCE [LARGE SCALE GENOMIC DNA]</scope>
    <source>
        <strain evidence="1 2">A20</strain>
    </source>
</reference>